<dbReference type="OrthoDB" id="5362512at2759"/>
<dbReference type="EMBL" id="KZ613942">
    <property type="protein sequence ID" value="PMD42900.1"/>
    <property type="molecule type" value="Genomic_DNA"/>
</dbReference>
<feature type="domain" description="Heterokaryon incompatibility" evidence="1">
    <location>
        <begin position="239"/>
        <end position="391"/>
    </location>
</feature>
<sequence>MASLCCWTRSAAKSRKATIAEPSFCALCRSALEQRRPLPSDSNFTHDDYQFWDRAFPDLEAAAAQGCRICKDVHKYILDPSPLSDPLVRDLLDFTDEDRRSILVRGALEWDGKTRFDKVKFEFWSEDKHNYIVKRGFLVYYLFPTSSLRQLTPALSMHENQDNLPDCACTNGMVEDIFELYRPLVETWLEACSKEHSACGPSFAKWLPTRLIDLGSLDTTTEPRLVTHLDPSSARQVSYATLSHRWALNSMPILTTLNIDEYKVRLPLEDLPRTFLDAIHIARKLGIKYLWIDSLCIIQDSIEDWQHESVLMAKIYESGVLNLAGTGASLGRDGLYPDSVGSLEVEEGNIKCGWGAAASTGGRSFYLVREMFWSSDVTDSPLNARGWVLQERILSPRTVYFGLDRLYWECRERSACSVKSGCSLSELSWPRRSMERLNGKSPILKHWRQVLIQKKAEHDNGLGTIQELYSPWKSIVVTYSKTSLTKNTDKLVALSGLAKSFQDILQDQYIAGLWRKTLLYDLLWEVNDLSGCKRPATYHAPSWSWASIDSSPTGISAPGPPRYQHESHQIAEIINVNTNPVGQDPTGQIESASLTIRGIILPFLQQMGESRRFQFDMKHQALRCFVARYDEFNVPTSGLDKIFCLPLAVDYSWVRLVSLRGLALRVVDQQRDKYVRIGSFNFPIVAAEYYRLQEAVCSEKGGDSQHRLVTII</sequence>
<gene>
    <name evidence="2" type="ORF">L207DRAFT_288194</name>
</gene>
<accession>A0A2J6RWL4</accession>
<evidence type="ECO:0000313" key="2">
    <source>
        <dbReference type="EMBL" id="PMD42900.1"/>
    </source>
</evidence>
<dbReference type="PANTHER" id="PTHR33112:SF10">
    <property type="entry name" value="TOL"/>
    <property type="match status" value="1"/>
</dbReference>
<name>A0A2J6RWL4_HYAVF</name>
<dbReference type="PANTHER" id="PTHR33112">
    <property type="entry name" value="DOMAIN PROTEIN, PUTATIVE-RELATED"/>
    <property type="match status" value="1"/>
</dbReference>
<dbReference type="STRING" id="1149755.A0A2J6RWL4"/>
<evidence type="ECO:0000313" key="3">
    <source>
        <dbReference type="Proteomes" id="UP000235786"/>
    </source>
</evidence>
<dbReference type="AlphaFoldDB" id="A0A2J6RWL4"/>
<dbReference type="Pfam" id="PF06985">
    <property type="entry name" value="HET"/>
    <property type="match status" value="1"/>
</dbReference>
<protein>
    <submittedName>
        <fullName evidence="2">HET-domain-containing protein</fullName>
    </submittedName>
</protein>
<dbReference type="Proteomes" id="UP000235786">
    <property type="component" value="Unassembled WGS sequence"/>
</dbReference>
<reference evidence="2 3" key="1">
    <citation type="submission" date="2016-04" db="EMBL/GenBank/DDBJ databases">
        <title>A degradative enzymes factory behind the ericoid mycorrhizal symbiosis.</title>
        <authorList>
            <consortium name="DOE Joint Genome Institute"/>
            <person name="Martino E."/>
            <person name="Morin E."/>
            <person name="Grelet G."/>
            <person name="Kuo A."/>
            <person name="Kohler A."/>
            <person name="Daghino S."/>
            <person name="Barry K."/>
            <person name="Choi C."/>
            <person name="Cichocki N."/>
            <person name="Clum A."/>
            <person name="Copeland A."/>
            <person name="Hainaut M."/>
            <person name="Haridas S."/>
            <person name="Labutti K."/>
            <person name="Lindquist E."/>
            <person name="Lipzen A."/>
            <person name="Khouja H.-R."/>
            <person name="Murat C."/>
            <person name="Ohm R."/>
            <person name="Olson A."/>
            <person name="Spatafora J."/>
            <person name="Veneault-Fourrey C."/>
            <person name="Henrissat B."/>
            <person name="Grigoriev I."/>
            <person name="Martin F."/>
            <person name="Perotto S."/>
        </authorList>
    </citation>
    <scope>NUCLEOTIDE SEQUENCE [LARGE SCALE GENOMIC DNA]</scope>
    <source>
        <strain evidence="2 3">F</strain>
    </source>
</reference>
<evidence type="ECO:0000259" key="1">
    <source>
        <dbReference type="Pfam" id="PF06985"/>
    </source>
</evidence>
<proteinExistence type="predicted"/>
<dbReference type="InterPro" id="IPR010730">
    <property type="entry name" value="HET"/>
</dbReference>
<organism evidence="2 3">
    <name type="scientific">Hyaloscypha variabilis (strain UAMH 11265 / GT02V1 / F)</name>
    <name type="common">Meliniomyces variabilis</name>
    <dbReference type="NCBI Taxonomy" id="1149755"/>
    <lineage>
        <taxon>Eukaryota</taxon>
        <taxon>Fungi</taxon>
        <taxon>Dikarya</taxon>
        <taxon>Ascomycota</taxon>
        <taxon>Pezizomycotina</taxon>
        <taxon>Leotiomycetes</taxon>
        <taxon>Helotiales</taxon>
        <taxon>Hyaloscyphaceae</taxon>
        <taxon>Hyaloscypha</taxon>
        <taxon>Hyaloscypha variabilis</taxon>
    </lineage>
</organism>
<keyword evidence="3" id="KW-1185">Reference proteome</keyword>